<dbReference type="PANTHER" id="PTHR10309:SF0">
    <property type="entry name" value="MANNOSE-6-PHOSPHATE ISOMERASE"/>
    <property type="match status" value="1"/>
</dbReference>
<proteinExistence type="inferred from homology"/>
<protein>
    <recommendedName>
        <fullName evidence="4 10">Mannose-6-phosphate isomerase</fullName>
        <ecNumber evidence="4 10">5.3.1.8</ecNumber>
    </recommendedName>
</protein>
<evidence type="ECO:0000256" key="1">
    <source>
        <dbReference type="ARBA" id="ARBA00000757"/>
    </source>
</evidence>
<evidence type="ECO:0000259" key="13">
    <source>
        <dbReference type="Pfam" id="PF01238"/>
    </source>
</evidence>
<dbReference type="PIRSF" id="PIRSF001480">
    <property type="entry name" value="Mannose-6-phosphate_isomerase"/>
    <property type="match status" value="1"/>
</dbReference>
<comment type="similarity">
    <text evidence="3 11">Belongs to the mannose-6-phosphate isomerase type 1 family.</text>
</comment>
<dbReference type="CDD" id="cd07011">
    <property type="entry name" value="cupin_PMI_type_I_N"/>
    <property type="match status" value="1"/>
</dbReference>
<dbReference type="NCBIfam" id="TIGR00218">
    <property type="entry name" value="manA"/>
    <property type="match status" value="1"/>
</dbReference>
<evidence type="ECO:0000256" key="12">
    <source>
        <dbReference type="RuleBase" id="RU004248"/>
    </source>
</evidence>
<organism evidence="16 17">
    <name type="scientific">Lingula anatina</name>
    <name type="common">Brachiopod</name>
    <name type="synonym">Lingula unguis</name>
    <dbReference type="NCBI Taxonomy" id="7574"/>
    <lineage>
        <taxon>Eukaryota</taxon>
        <taxon>Metazoa</taxon>
        <taxon>Spiralia</taxon>
        <taxon>Lophotrochozoa</taxon>
        <taxon>Brachiopoda</taxon>
        <taxon>Linguliformea</taxon>
        <taxon>Lingulata</taxon>
        <taxon>Lingulida</taxon>
        <taxon>Linguloidea</taxon>
        <taxon>Lingulidae</taxon>
        <taxon>Lingula</taxon>
    </lineage>
</organism>
<feature type="binding site" evidence="9">
    <location>
        <position position="137"/>
    </location>
    <ligand>
        <name>Zn(2+)</name>
        <dbReference type="ChEBI" id="CHEBI:29105"/>
    </ligand>
</feature>
<dbReference type="KEGG" id="lak:106178737"/>
<dbReference type="GO" id="GO:0005829">
    <property type="term" value="C:cytosol"/>
    <property type="evidence" value="ECO:0007669"/>
    <property type="project" value="TreeGrafter"/>
</dbReference>
<dbReference type="FunFam" id="1.10.441.10:FF:000001">
    <property type="entry name" value="Mannose-6-phosphate isomerase"/>
    <property type="match status" value="1"/>
</dbReference>
<reference evidence="17" key="1">
    <citation type="submission" date="2025-08" db="UniProtKB">
        <authorList>
            <consortium name="RefSeq"/>
        </authorList>
    </citation>
    <scope>IDENTIFICATION</scope>
    <source>
        <tissue evidence="17">Gonads</tissue>
    </source>
</reference>
<comment type="pathway">
    <text evidence="2 12">Nucleotide-sugar biosynthesis; GDP-alpha-D-mannose biosynthesis; alpha-D-mannose 1-phosphate from D-fructose 6-phosphate: step 1/2.</text>
</comment>
<dbReference type="GO" id="GO:0005975">
    <property type="term" value="P:carbohydrate metabolic process"/>
    <property type="evidence" value="ECO:0007669"/>
    <property type="project" value="InterPro"/>
</dbReference>
<evidence type="ECO:0000256" key="10">
    <source>
        <dbReference type="RuleBase" id="RU000611"/>
    </source>
</evidence>
<evidence type="ECO:0000256" key="7">
    <source>
        <dbReference type="ARBA" id="ARBA00023235"/>
    </source>
</evidence>
<feature type="binding site" evidence="9">
    <location>
        <position position="274"/>
    </location>
    <ligand>
        <name>Zn(2+)</name>
        <dbReference type="ChEBI" id="CHEBI:29105"/>
    </ligand>
</feature>
<keyword evidence="6 9" id="KW-0862">Zinc</keyword>
<dbReference type="FunCoup" id="A0A1S3K4D3">
    <property type="interactions" value="1447"/>
</dbReference>
<dbReference type="InterPro" id="IPR016305">
    <property type="entry name" value="Mannose-6-P_Isomerase"/>
</dbReference>
<dbReference type="InterPro" id="IPR001250">
    <property type="entry name" value="Man6P_Isoase-1"/>
</dbReference>
<dbReference type="PRINTS" id="PR00714">
    <property type="entry name" value="MAN6PISMRASE"/>
</dbReference>
<evidence type="ECO:0000256" key="9">
    <source>
        <dbReference type="PIRSR" id="PIRSR001480-2"/>
    </source>
</evidence>
<evidence type="ECO:0000256" key="8">
    <source>
        <dbReference type="PIRSR" id="PIRSR001480-1"/>
    </source>
</evidence>
<sequence length="421" mass="46591">MSNPKVFPLKCPVQTYHWGKVGKDSEVAKLSLSGNSDFKLDDKTTYAELWMGTHHKGPCILDTPNMDNTTLAQWVAKNQDDLGSKVKDKFQGQLPYLFKVLSVNMSLSIQAHPNKSHAEQLHKDHPDRYPDPNHKPEIAIALTPFQGMCGFRPIEELVKFLKAIPELQSVIGLENAQGVISASSGKAQQAALKQAFTALMSCDPKIVETNLQALISKVQGRVAAKEDVSDVEGELLLRLNQEFPGDVGCFCIYFLNIMNLQPGESMFLEANLPHAYLKGDCIECMACSDNVVRAGLTPKFKDVPTLCDMLIYEPKSAKENLFDSMKDSKDGNITHYQPNIPDFAVDKYELSQDIKEYTIPSMDSASIVLVIKGEAEGKNQTLGDKAVQLQRGTVLFIAANQEVQLTLKGSDILMFRAYCGI</sequence>
<evidence type="ECO:0000256" key="3">
    <source>
        <dbReference type="ARBA" id="ARBA00010772"/>
    </source>
</evidence>
<dbReference type="GO" id="GO:0008270">
    <property type="term" value="F:zinc ion binding"/>
    <property type="evidence" value="ECO:0007669"/>
    <property type="project" value="InterPro"/>
</dbReference>
<dbReference type="AlphaFoldDB" id="A0A1S3K4D3"/>
<feature type="domain" description="Phosphomannose isomerase type I catalytic" evidence="14">
    <location>
        <begin position="6"/>
        <end position="153"/>
    </location>
</feature>
<keyword evidence="7 10" id="KW-0413">Isomerase</keyword>
<feature type="binding site" evidence="9">
    <location>
        <position position="112"/>
    </location>
    <ligand>
        <name>Zn(2+)</name>
        <dbReference type="ChEBI" id="CHEBI:29105"/>
    </ligand>
</feature>
<dbReference type="InterPro" id="IPR018050">
    <property type="entry name" value="Pmannose_isomerase-type1_CS"/>
</dbReference>
<dbReference type="Proteomes" id="UP000085678">
    <property type="component" value="Unplaced"/>
</dbReference>
<dbReference type="InterPro" id="IPR046458">
    <property type="entry name" value="PMI_typeI_hel"/>
</dbReference>
<dbReference type="InterPro" id="IPR046457">
    <property type="entry name" value="PMI_typeI_cat"/>
</dbReference>
<dbReference type="GO" id="GO:0004476">
    <property type="term" value="F:mannose-6-phosphate isomerase activity"/>
    <property type="evidence" value="ECO:0007669"/>
    <property type="project" value="UniProtKB-EC"/>
</dbReference>
<dbReference type="UniPathway" id="UPA00126">
    <property type="reaction ID" value="UER00423"/>
</dbReference>
<dbReference type="InterPro" id="IPR011051">
    <property type="entry name" value="RmlC_Cupin_sf"/>
</dbReference>
<comment type="catalytic activity">
    <reaction evidence="1 10">
        <text>D-mannose 6-phosphate = D-fructose 6-phosphate</text>
        <dbReference type="Rhea" id="RHEA:12356"/>
        <dbReference type="ChEBI" id="CHEBI:58735"/>
        <dbReference type="ChEBI" id="CHEBI:61527"/>
        <dbReference type="EC" id="5.3.1.8"/>
    </reaction>
</comment>
<name>A0A1S3K4D3_LINAN</name>
<dbReference type="RefSeq" id="XP_013417498.1">
    <property type="nucleotide sequence ID" value="XM_013562044.1"/>
</dbReference>
<evidence type="ECO:0000256" key="5">
    <source>
        <dbReference type="ARBA" id="ARBA00022723"/>
    </source>
</evidence>
<keyword evidence="5 9" id="KW-0479">Metal-binding</keyword>
<evidence type="ECO:0000256" key="6">
    <source>
        <dbReference type="ARBA" id="ARBA00022833"/>
    </source>
</evidence>
<dbReference type="PROSITE" id="PS00966">
    <property type="entry name" value="PMI_I_2"/>
    <property type="match status" value="1"/>
</dbReference>
<feature type="domain" description="Phosphomannose isomerase type I C-terminal" evidence="13">
    <location>
        <begin position="336"/>
        <end position="376"/>
    </location>
</feature>
<accession>A0A1S3K4D3</accession>
<feature type="active site" evidence="8">
    <location>
        <position position="293"/>
    </location>
</feature>
<dbReference type="Gene3D" id="2.60.120.10">
    <property type="entry name" value="Jelly Rolls"/>
    <property type="match status" value="2"/>
</dbReference>
<dbReference type="Gene3D" id="1.10.441.10">
    <property type="entry name" value="Phosphomannose Isomerase, domain 2"/>
    <property type="match status" value="1"/>
</dbReference>
<dbReference type="OrthoDB" id="6605218at2759"/>
<evidence type="ECO:0000259" key="14">
    <source>
        <dbReference type="Pfam" id="PF20511"/>
    </source>
</evidence>
<evidence type="ECO:0000256" key="2">
    <source>
        <dbReference type="ARBA" id="ARBA00004666"/>
    </source>
</evidence>
<evidence type="ECO:0000256" key="11">
    <source>
        <dbReference type="RuleBase" id="RU004189"/>
    </source>
</evidence>
<dbReference type="SUPFAM" id="SSF51182">
    <property type="entry name" value="RmlC-like cupins"/>
    <property type="match status" value="1"/>
</dbReference>
<evidence type="ECO:0000313" key="16">
    <source>
        <dbReference type="Proteomes" id="UP000085678"/>
    </source>
</evidence>
<dbReference type="PROSITE" id="PS00965">
    <property type="entry name" value="PMI_I_1"/>
    <property type="match status" value="1"/>
</dbReference>
<dbReference type="GeneID" id="106178737"/>
<dbReference type="Pfam" id="PF01238">
    <property type="entry name" value="PMI_typeI_C"/>
    <property type="match status" value="1"/>
</dbReference>
<dbReference type="InParanoid" id="A0A1S3K4D3"/>
<evidence type="ECO:0000259" key="15">
    <source>
        <dbReference type="Pfam" id="PF20512"/>
    </source>
</evidence>
<dbReference type="STRING" id="7574.A0A1S3K4D3"/>
<feature type="binding site" evidence="9">
    <location>
        <position position="110"/>
    </location>
    <ligand>
        <name>Zn(2+)</name>
        <dbReference type="ChEBI" id="CHEBI:29105"/>
    </ligand>
</feature>
<evidence type="ECO:0000313" key="17">
    <source>
        <dbReference type="RefSeq" id="XP_013417498.1"/>
    </source>
</evidence>
<dbReference type="InterPro" id="IPR014710">
    <property type="entry name" value="RmlC-like_jellyroll"/>
</dbReference>
<feature type="domain" description="Phosphomannose isomerase type I helical insertion" evidence="15">
    <location>
        <begin position="171"/>
        <end position="255"/>
    </location>
</feature>
<comment type="cofactor">
    <cofactor evidence="9 10">
        <name>Zn(2+)</name>
        <dbReference type="ChEBI" id="CHEBI:29105"/>
    </cofactor>
    <text evidence="9 10">Binds 1 zinc ion per subunit.</text>
</comment>
<dbReference type="GO" id="GO:0009298">
    <property type="term" value="P:GDP-mannose biosynthetic process"/>
    <property type="evidence" value="ECO:0007669"/>
    <property type="project" value="UniProtKB-UniPathway"/>
</dbReference>
<dbReference type="Pfam" id="PF20511">
    <property type="entry name" value="PMI_typeI_cat"/>
    <property type="match status" value="1"/>
</dbReference>
<gene>
    <name evidence="17" type="primary">LOC106178737</name>
</gene>
<dbReference type="PANTHER" id="PTHR10309">
    <property type="entry name" value="MANNOSE-6-PHOSPHATE ISOMERASE"/>
    <property type="match status" value="1"/>
</dbReference>
<dbReference type="FunFam" id="2.60.120.10:FF:000044">
    <property type="entry name" value="Mannose-6-phosphate isomerase"/>
    <property type="match status" value="1"/>
</dbReference>
<dbReference type="Pfam" id="PF20512">
    <property type="entry name" value="PMI_typeI_hel"/>
    <property type="match status" value="1"/>
</dbReference>
<dbReference type="InterPro" id="IPR046456">
    <property type="entry name" value="PMI_typeI_C"/>
</dbReference>
<evidence type="ECO:0000256" key="4">
    <source>
        <dbReference type="ARBA" id="ARBA00011956"/>
    </source>
</evidence>
<keyword evidence="16" id="KW-1185">Reference proteome</keyword>
<dbReference type="EC" id="5.3.1.8" evidence="4 10"/>